<evidence type="ECO:0000256" key="2">
    <source>
        <dbReference type="SAM" id="MobiDB-lite"/>
    </source>
</evidence>
<feature type="compositionally biased region" description="Basic and acidic residues" evidence="2">
    <location>
        <begin position="622"/>
        <end position="634"/>
    </location>
</feature>
<accession>A0A9N8H7F3</accession>
<name>A0A9N8H7F3_9STRA</name>
<evidence type="ECO:0000256" key="1">
    <source>
        <dbReference type="SAM" id="Coils"/>
    </source>
</evidence>
<proteinExistence type="predicted"/>
<protein>
    <submittedName>
        <fullName evidence="3">Uncharacterized protein</fullName>
    </submittedName>
</protein>
<feature type="compositionally biased region" description="Polar residues" evidence="2">
    <location>
        <begin position="368"/>
        <end position="382"/>
    </location>
</feature>
<feature type="compositionally biased region" description="Basic and acidic residues" evidence="2">
    <location>
        <begin position="214"/>
        <end position="224"/>
    </location>
</feature>
<feature type="coiled-coil region" evidence="1">
    <location>
        <begin position="472"/>
        <end position="527"/>
    </location>
</feature>
<sequence>MEGAADLLTKMANEVEEMEEINDESATSHVENQLEHLENLLAQAETEGLLEQKESDGSGEDTELGGRQLDAIITKADSGGFGELLGGSTPTNILDITTTDNILDLLGFHDNSKKKKKTFSWKEQDLLRGIEPTIVEEQDGLEEEKQESEFDQDPVAVLEADDTVMMQPIKEQDPEPVAVSESEVSVQSTVVPGSEPEASTEETTITEAGSPELVTEKKDVREDHPEETEEVPEAQKDTQICDEELSEDAAKTEVEVQDERKDDHPEDEALQDAPKYTEQCNKEGFVDAPIDEEEDEAVAVPMPENKEEKQDGPKENTDAQKDNEASQVENPTDADHEEKNEEDSSGKTITTEDNQEPDSNEDMEMVETQVNAPVSASEQTGANVEEADSPLVVKEGDVAEVKGVAETEEKEPLVLEVRKGSGSTSKDAIEVRIEKEQAPRVGAFVASSTSSAEQEIAAAASDTMLFQSGRLLMELKNEVQKLRNDYDRVQANNKRLAEANVSSGASFESLNHHAELLQKKLDESQTQATAAHAALTGAKTAVAEVRVELKLKKAAYVVEVQNRLAYQKALQQVADLVQNECKDSALVEKILALVEKTEAESMAVPALKDTEETNSVAASVSGEKDEAHPFDDKSGQGQDQGYYMSYIKACVWST</sequence>
<feature type="region of interest" description="Disordered" evidence="2">
    <location>
        <begin position="607"/>
        <end position="639"/>
    </location>
</feature>
<keyword evidence="4" id="KW-1185">Reference proteome</keyword>
<feature type="compositionally biased region" description="Basic and acidic residues" evidence="2">
    <location>
        <begin position="248"/>
        <end position="264"/>
    </location>
</feature>
<keyword evidence="1" id="KW-0175">Coiled coil</keyword>
<gene>
    <name evidence="3" type="ORF">SEMRO_139_G065170.1</name>
</gene>
<feature type="compositionally biased region" description="Basic and acidic residues" evidence="2">
    <location>
        <begin position="304"/>
        <end position="324"/>
    </location>
</feature>
<evidence type="ECO:0000313" key="3">
    <source>
        <dbReference type="EMBL" id="CAB9502542.1"/>
    </source>
</evidence>
<comment type="caution">
    <text evidence="3">The sequence shown here is derived from an EMBL/GenBank/DDBJ whole genome shotgun (WGS) entry which is preliminary data.</text>
</comment>
<feature type="region of interest" description="Disordered" evidence="2">
    <location>
        <begin position="171"/>
        <end position="391"/>
    </location>
</feature>
<feature type="compositionally biased region" description="Acidic residues" evidence="2">
    <location>
        <begin position="353"/>
        <end position="365"/>
    </location>
</feature>
<reference evidence="3" key="1">
    <citation type="submission" date="2020-06" db="EMBL/GenBank/DDBJ databases">
        <authorList>
            <consortium name="Plant Systems Biology data submission"/>
        </authorList>
    </citation>
    <scope>NUCLEOTIDE SEQUENCE</scope>
    <source>
        <strain evidence="3">D6</strain>
    </source>
</reference>
<organism evidence="3 4">
    <name type="scientific">Seminavis robusta</name>
    <dbReference type="NCBI Taxonomy" id="568900"/>
    <lineage>
        <taxon>Eukaryota</taxon>
        <taxon>Sar</taxon>
        <taxon>Stramenopiles</taxon>
        <taxon>Ochrophyta</taxon>
        <taxon>Bacillariophyta</taxon>
        <taxon>Bacillariophyceae</taxon>
        <taxon>Bacillariophycidae</taxon>
        <taxon>Naviculales</taxon>
        <taxon>Naviculaceae</taxon>
        <taxon>Seminavis</taxon>
    </lineage>
</organism>
<dbReference type="AlphaFoldDB" id="A0A9N8H7F3"/>
<feature type="region of interest" description="Disordered" evidence="2">
    <location>
        <begin position="44"/>
        <end position="65"/>
    </location>
</feature>
<feature type="compositionally biased region" description="Low complexity" evidence="2">
    <location>
        <begin position="175"/>
        <end position="209"/>
    </location>
</feature>
<feature type="compositionally biased region" description="Basic and acidic residues" evidence="2">
    <location>
        <begin position="333"/>
        <end position="345"/>
    </location>
</feature>
<evidence type="ECO:0000313" key="4">
    <source>
        <dbReference type="Proteomes" id="UP001153069"/>
    </source>
</evidence>
<dbReference type="Proteomes" id="UP001153069">
    <property type="component" value="Unassembled WGS sequence"/>
</dbReference>
<dbReference type="EMBL" id="CAICTM010000138">
    <property type="protein sequence ID" value="CAB9502542.1"/>
    <property type="molecule type" value="Genomic_DNA"/>
</dbReference>